<gene>
    <name evidence="1" type="ORF">S01H4_51043</name>
</gene>
<evidence type="ECO:0000313" key="1">
    <source>
        <dbReference type="EMBL" id="GAG96281.1"/>
    </source>
</evidence>
<organism evidence="1">
    <name type="scientific">marine sediment metagenome</name>
    <dbReference type="NCBI Taxonomy" id="412755"/>
    <lineage>
        <taxon>unclassified sequences</taxon>
        <taxon>metagenomes</taxon>
        <taxon>ecological metagenomes</taxon>
    </lineage>
</organism>
<protein>
    <submittedName>
        <fullName evidence="1">Uncharacterized protein</fullName>
    </submittedName>
</protein>
<proteinExistence type="predicted"/>
<comment type="caution">
    <text evidence="1">The sequence shown here is derived from an EMBL/GenBank/DDBJ whole genome shotgun (WGS) entry which is preliminary data.</text>
</comment>
<accession>X1DIP2</accession>
<dbReference type="AlphaFoldDB" id="X1DIP2"/>
<reference evidence="1" key="1">
    <citation type="journal article" date="2014" name="Front. Microbiol.">
        <title>High frequency of phylogenetically diverse reductive dehalogenase-homologous genes in deep subseafloor sedimentary metagenomes.</title>
        <authorList>
            <person name="Kawai M."/>
            <person name="Futagami T."/>
            <person name="Toyoda A."/>
            <person name="Takaki Y."/>
            <person name="Nishi S."/>
            <person name="Hori S."/>
            <person name="Arai W."/>
            <person name="Tsubouchi T."/>
            <person name="Morono Y."/>
            <person name="Uchiyama I."/>
            <person name="Ito T."/>
            <person name="Fujiyama A."/>
            <person name="Inagaki F."/>
            <person name="Takami H."/>
        </authorList>
    </citation>
    <scope>NUCLEOTIDE SEQUENCE</scope>
    <source>
        <strain evidence="1">Expedition CK06-06</strain>
    </source>
</reference>
<dbReference type="EMBL" id="BART01029033">
    <property type="protein sequence ID" value="GAG96281.1"/>
    <property type="molecule type" value="Genomic_DNA"/>
</dbReference>
<sequence>MKNVEYSPHIVQKLETIYNSQKTLRPLRVKRYEPGQILNYDLKGFAPAGEGRVKLEIDKFVGGGFAGQVYRVKILDIMPPKGQMPGLEPGKFYALKILIPPSGFARIFRNFIYIIGFQGPFSAQVNPDAARAGVGFNKEAVRPDTYSGLGNVGYKMGLASG</sequence>
<name>X1DIP2_9ZZZZ</name>